<dbReference type="CDD" id="cd09729">
    <property type="entry name" value="Cse1_I-E"/>
    <property type="match status" value="1"/>
</dbReference>
<dbReference type="Pfam" id="PF09481">
    <property type="entry name" value="CRISPR_Cse1"/>
    <property type="match status" value="1"/>
</dbReference>
<evidence type="ECO:0000313" key="1">
    <source>
        <dbReference type="EMBL" id="ABE51565.1"/>
    </source>
</evidence>
<name>Q12YB1_METBU</name>
<sequence length="528" mass="60556">MTFNLIHEKWIWVQRQDGTRSMIAPWQITDEIGSNPIISLDEPRPDFNGSMIQFLIGLVQTTMSPKSDGKWRKRFISPPTPEELLETFEKVAHVFDLDGDDERFMQDHEHIEGAKNRVDALLMEMPGVQTLKHNADHFQKRDTVTQMCLPCCVTALFNLQLNAPAGGQGHRTSLRGGGPLTTLVLGSNLWQTIWLNVISDENFKGLGDVDNCEISDIYPWMGPTRTSEKKNAMTTPMDVNPKQMYWGMPRRIRLDLDDLIEGACDVCGCESDKLVSNYVTKNYGYNYDGGWCHVLSPHNENKNGLLPRHPQPGGITYRHWLGLVQHDPDKGLYSSLAFERFVQKQKDLSDLGDVFKNTPQLWAFGYDFDNMKVRCWYESTMPLFNVADELRQSYEQIVSRLVKTAEIIAYNTRSCVKKALFGDNTPRGDLSFIDSRFWHDTESEFYNILNQLTDVVNDEAMVLELKMKWHKELSRISEKLFDDSSQSMQFSVIDPERAALAHKDLRKFNSDGGKKIRETLGLPDKKKK</sequence>
<dbReference type="HOGENOM" id="CLU_039818_0_0_2"/>
<dbReference type="InterPro" id="IPR013381">
    <property type="entry name" value="CRISPR-assoc_prot_Cse1"/>
</dbReference>
<dbReference type="EMBL" id="CP000300">
    <property type="protein sequence ID" value="ABE51565.1"/>
    <property type="molecule type" value="Genomic_DNA"/>
</dbReference>
<protein>
    <submittedName>
        <fullName evidence="1">CRISPR-associated protein, Cse1 family</fullName>
    </submittedName>
</protein>
<proteinExistence type="predicted"/>
<keyword evidence="2" id="KW-1185">Reference proteome</keyword>
<dbReference type="OrthoDB" id="130062at2157"/>
<dbReference type="NCBIfam" id="TIGR02547">
    <property type="entry name" value="casA_cse1"/>
    <property type="match status" value="1"/>
</dbReference>
<accession>Q12YB1</accession>
<dbReference type="STRING" id="259564.Mbur_0594"/>
<dbReference type="RefSeq" id="WP_011498724.1">
    <property type="nucleotide sequence ID" value="NC_007955.1"/>
</dbReference>
<organism evidence="1 2">
    <name type="scientific">Methanococcoides burtonii (strain DSM 6242 / NBRC 107633 / OCM 468 / ACE-M)</name>
    <dbReference type="NCBI Taxonomy" id="259564"/>
    <lineage>
        <taxon>Archaea</taxon>
        <taxon>Methanobacteriati</taxon>
        <taxon>Methanobacteriota</taxon>
        <taxon>Stenosarchaea group</taxon>
        <taxon>Methanomicrobia</taxon>
        <taxon>Methanosarcinales</taxon>
        <taxon>Methanosarcinaceae</taxon>
        <taxon>Methanococcoides</taxon>
    </lineage>
</organism>
<dbReference type="KEGG" id="mbu:Mbur_0594"/>
<dbReference type="GeneID" id="3996806"/>
<dbReference type="Proteomes" id="UP000001979">
    <property type="component" value="Chromosome"/>
</dbReference>
<evidence type="ECO:0000313" key="2">
    <source>
        <dbReference type="Proteomes" id="UP000001979"/>
    </source>
</evidence>
<dbReference type="AlphaFoldDB" id="Q12YB1"/>
<reference evidence="2" key="1">
    <citation type="journal article" date="2009" name="ISME J.">
        <title>The genome sequence of the psychrophilic archaeon, Methanococcoides burtonii: the role of genome evolution in cold adaptation.</title>
        <authorList>
            <person name="Allen M.A."/>
            <person name="Lauro F.M."/>
            <person name="Williams T.J."/>
            <person name="Burg D."/>
            <person name="Siddiqui K.S."/>
            <person name="De Francisci D."/>
            <person name="Chong K.W."/>
            <person name="Pilak O."/>
            <person name="Chew H.H."/>
            <person name="De Maere M.Z."/>
            <person name="Ting L."/>
            <person name="Katrib M."/>
            <person name="Ng C."/>
            <person name="Sowers K.R."/>
            <person name="Galperin M.Y."/>
            <person name="Anderson I.J."/>
            <person name="Ivanova N."/>
            <person name="Dalin E."/>
            <person name="Martinez M."/>
            <person name="Lapidus A."/>
            <person name="Hauser L."/>
            <person name="Land M."/>
            <person name="Thomas T."/>
            <person name="Cavicchioli R."/>
        </authorList>
    </citation>
    <scope>NUCLEOTIDE SEQUENCE [LARGE SCALE GENOMIC DNA]</scope>
    <source>
        <strain evidence="2">DSM 6242 / NBRC 107633 / OCM 468 / ACE-M</strain>
    </source>
</reference>
<gene>
    <name evidence="1" type="ordered locus">Mbur_0594</name>
</gene>